<organism evidence="2 3">
    <name type="scientific">Paracraurococcus lichenis</name>
    <dbReference type="NCBI Taxonomy" id="3064888"/>
    <lineage>
        <taxon>Bacteria</taxon>
        <taxon>Pseudomonadati</taxon>
        <taxon>Pseudomonadota</taxon>
        <taxon>Alphaproteobacteria</taxon>
        <taxon>Acetobacterales</taxon>
        <taxon>Roseomonadaceae</taxon>
        <taxon>Paracraurococcus</taxon>
    </lineage>
</organism>
<keyword evidence="3" id="KW-1185">Reference proteome</keyword>
<name>A0ABT9EBW5_9PROT</name>
<comment type="caution">
    <text evidence="2">The sequence shown here is derived from an EMBL/GenBank/DDBJ whole genome shotgun (WGS) entry which is preliminary data.</text>
</comment>
<gene>
    <name evidence="2" type="ORF">Q7A36_35715</name>
</gene>
<evidence type="ECO:0000313" key="2">
    <source>
        <dbReference type="EMBL" id="MDO9713713.1"/>
    </source>
</evidence>
<dbReference type="EMBL" id="JAUTWS010000114">
    <property type="protein sequence ID" value="MDO9713713.1"/>
    <property type="molecule type" value="Genomic_DNA"/>
</dbReference>
<feature type="region of interest" description="Disordered" evidence="1">
    <location>
        <begin position="142"/>
        <end position="192"/>
    </location>
</feature>
<feature type="compositionally biased region" description="Low complexity" evidence="1">
    <location>
        <begin position="142"/>
        <end position="154"/>
    </location>
</feature>
<protein>
    <submittedName>
        <fullName evidence="2">Uncharacterized protein</fullName>
    </submittedName>
</protein>
<proteinExistence type="predicted"/>
<sequence length="192" mass="20432">MLKLTPGQVTAATLVGVEFRPASPGEVHRLAMKRKIFQIDGAPVTAARDGVFFETAATLEQLIADAERQQRDLAVWEASPPAPVEAPPKVEAEPLVTPARVKPEPVLPDPTLEVAEPANPVPEAPLVVGPDSAEQLEVVASQSAMAAAAPSTVSNTPARAASAVRQPHRRNWMTAGAERRGRAAQHWSGRRK</sequence>
<dbReference type="RefSeq" id="WP_305108567.1">
    <property type="nucleotide sequence ID" value="NZ_JAUTWS010000114.1"/>
</dbReference>
<reference evidence="2 3" key="1">
    <citation type="submission" date="2023-08" db="EMBL/GenBank/DDBJ databases">
        <title>The draft genome sequence of Paracraurococcus sp. LOR1-02.</title>
        <authorList>
            <person name="Kingkaew E."/>
            <person name="Tanasupawat S."/>
        </authorList>
    </citation>
    <scope>NUCLEOTIDE SEQUENCE [LARGE SCALE GENOMIC DNA]</scope>
    <source>
        <strain evidence="2 3">LOR1-02</strain>
    </source>
</reference>
<dbReference type="Proteomes" id="UP001243009">
    <property type="component" value="Unassembled WGS sequence"/>
</dbReference>
<evidence type="ECO:0000313" key="3">
    <source>
        <dbReference type="Proteomes" id="UP001243009"/>
    </source>
</evidence>
<accession>A0ABT9EBW5</accession>
<evidence type="ECO:0000256" key="1">
    <source>
        <dbReference type="SAM" id="MobiDB-lite"/>
    </source>
</evidence>